<feature type="compositionally biased region" description="Low complexity" evidence="6">
    <location>
        <begin position="1"/>
        <end position="14"/>
    </location>
</feature>
<feature type="transmembrane region" description="Helical" evidence="7">
    <location>
        <begin position="315"/>
        <end position="335"/>
    </location>
</feature>
<feature type="transmembrane region" description="Helical" evidence="7">
    <location>
        <begin position="403"/>
        <end position="425"/>
    </location>
</feature>
<feature type="region of interest" description="Disordered" evidence="6">
    <location>
        <begin position="1"/>
        <end position="24"/>
    </location>
</feature>
<dbReference type="PANTHER" id="PTHR23511">
    <property type="entry name" value="SYNAPTIC VESICLE GLYCOPROTEIN 2"/>
    <property type="match status" value="1"/>
</dbReference>
<dbReference type="PROSITE" id="PS00217">
    <property type="entry name" value="SUGAR_TRANSPORT_2"/>
    <property type="match status" value="1"/>
</dbReference>
<name>A0ABW0FHI3_9MICO</name>
<dbReference type="InterPro" id="IPR036259">
    <property type="entry name" value="MFS_trans_sf"/>
</dbReference>
<protein>
    <submittedName>
        <fullName evidence="9">MFS transporter</fullName>
    </submittedName>
</protein>
<keyword evidence="3 7" id="KW-0812">Transmembrane</keyword>
<evidence type="ECO:0000256" key="1">
    <source>
        <dbReference type="ARBA" id="ARBA00004651"/>
    </source>
</evidence>
<feature type="transmembrane region" description="Helical" evidence="7">
    <location>
        <begin position="128"/>
        <end position="149"/>
    </location>
</feature>
<evidence type="ECO:0000256" key="3">
    <source>
        <dbReference type="ARBA" id="ARBA00022692"/>
    </source>
</evidence>
<dbReference type="PROSITE" id="PS50850">
    <property type="entry name" value="MFS"/>
    <property type="match status" value="1"/>
</dbReference>
<dbReference type="SUPFAM" id="SSF103473">
    <property type="entry name" value="MFS general substrate transporter"/>
    <property type="match status" value="1"/>
</dbReference>
<evidence type="ECO:0000256" key="6">
    <source>
        <dbReference type="SAM" id="MobiDB-lite"/>
    </source>
</evidence>
<evidence type="ECO:0000313" key="10">
    <source>
        <dbReference type="Proteomes" id="UP001595937"/>
    </source>
</evidence>
<dbReference type="InterPro" id="IPR005828">
    <property type="entry name" value="MFS_sugar_transport-like"/>
</dbReference>
<evidence type="ECO:0000256" key="4">
    <source>
        <dbReference type="ARBA" id="ARBA00022989"/>
    </source>
</evidence>
<reference evidence="10" key="1">
    <citation type="journal article" date="2019" name="Int. J. Syst. Evol. Microbiol.">
        <title>The Global Catalogue of Microorganisms (GCM) 10K type strain sequencing project: providing services to taxonomists for standard genome sequencing and annotation.</title>
        <authorList>
            <consortium name="The Broad Institute Genomics Platform"/>
            <consortium name="The Broad Institute Genome Sequencing Center for Infectious Disease"/>
            <person name="Wu L."/>
            <person name="Ma J."/>
        </authorList>
    </citation>
    <scope>NUCLEOTIDE SEQUENCE [LARGE SCALE GENOMIC DNA]</scope>
    <source>
        <strain evidence="10">CGMCC 1.16455</strain>
    </source>
</reference>
<proteinExistence type="predicted"/>
<dbReference type="RefSeq" id="WP_343924807.1">
    <property type="nucleotide sequence ID" value="NZ_BAAAIR010000043.1"/>
</dbReference>
<feature type="transmembrane region" description="Helical" evidence="7">
    <location>
        <begin position="350"/>
        <end position="371"/>
    </location>
</feature>
<feature type="domain" description="Major facilitator superfamily (MFS) profile" evidence="8">
    <location>
        <begin position="37"/>
        <end position="491"/>
    </location>
</feature>
<keyword evidence="5 7" id="KW-0472">Membrane</keyword>
<feature type="transmembrane region" description="Helical" evidence="7">
    <location>
        <begin position="191"/>
        <end position="212"/>
    </location>
</feature>
<evidence type="ECO:0000256" key="5">
    <source>
        <dbReference type="ARBA" id="ARBA00023136"/>
    </source>
</evidence>
<evidence type="ECO:0000313" key="9">
    <source>
        <dbReference type="EMBL" id="MFC5298126.1"/>
    </source>
</evidence>
<keyword evidence="4 7" id="KW-1133">Transmembrane helix</keyword>
<dbReference type="Proteomes" id="UP001595937">
    <property type="component" value="Unassembled WGS sequence"/>
</dbReference>
<dbReference type="Gene3D" id="1.20.1250.20">
    <property type="entry name" value="MFS general substrate transporter like domains"/>
    <property type="match status" value="1"/>
</dbReference>
<sequence>MTPAPASPDESPSDQGSTLTRSQRLDRLPFTRKHGKLLGASGIGWALDAMDVGLISFVIAALSVHWGISKGDGSLIASAGFAGMAIGASVGGLLADRIGRRSVFALTLLVYGLATGASALAMGVGALIALRFVVGLGLGAELPVASTLMSEFAPARIRGRVIVWLEAFWALGWILAAVIGTFVAASGPTGWRWALAVGLVPAAYSLVVRWGMPESVRFLEQKGRHDEAESVVRSFEESAGLDAGAASADSSAHTACESAHAAGGSGHAAGGSEAPAARAAATVSAAAPSAVGEVPAADTVRTGGIWSTALRARTAGLWAVWFCINLAYYGAFIWIPTLLVERGFSLTQSFTFTLIITLAQIPGYAMAAWLIEVLGRRWTLTVFLAGSAVAATCYGLADSEATIIAAGCALSFFNLGAWGALYAIGPELYPTAVRGTGTGAAAAFGRIASMLAPFLVPVLVVAGGQVLAFVAFAIAFALAAAAAFTLPEQRGRALAE</sequence>
<feature type="transmembrane region" description="Helical" evidence="7">
    <location>
        <begin position="74"/>
        <end position="95"/>
    </location>
</feature>
<dbReference type="PANTHER" id="PTHR23511:SF34">
    <property type="entry name" value="SYNAPTIC VESICLE GLYCOPROTEIN 2"/>
    <property type="match status" value="1"/>
</dbReference>
<feature type="transmembrane region" description="Helical" evidence="7">
    <location>
        <begin position="161"/>
        <end position="185"/>
    </location>
</feature>
<organism evidence="9 10">
    <name type="scientific">Brachybacterium tyrofermentans</name>
    <dbReference type="NCBI Taxonomy" id="47848"/>
    <lineage>
        <taxon>Bacteria</taxon>
        <taxon>Bacillati</taxon>
        <taxon>Actinomycetota</taxon>
        <taxon>Actinomycetes</taxon>
        <taxon>Micrococcales</taxon>
        <taxon>Dermabacteraceae</taxon>
        <taxon>Brachybacterium</taxon>
    </lineage>
</organism>
<feature type="transmembrane region" description="Helical" evidence="7">
    <location>
        <begin position="102"/>
        <end position="122"/>
    </location>
</feature>
<evidence type="ECO:0000259" key="8">
    <source>
        <dbReference type="PROSITE" id="PS50850"/>
    </source>
</evidence>
<dbReference type="PROSITE" id="PS00216">
    <property type="entry name" value="SUGAR_TRANSPORT_1"/>
    <property type="match status" value="1"/>
</dbReference>
<dbReference type="GeneID" id="303297948"/>
<gene>
    <name evidence="9" type="ORF">ACFPK8_11440</name>
</gene>
<dbReference type="EMBL" id="JBHSLN010000024">
    <property type="protein sequence ID" value="MFC5298126.1"/>
    <property type="molecule type" value="Genomic_DNA"/>
</dbReference>
<evidence type="ECO:0000256" key="7">
    <source>
        <dbReference type="SAM" id="Phobius"/>
    </source>
</evidence>
<keyword evidence="10" id="KW-1185">Reference proteome</keyword>
<feature type="transmembrane region" description="Helical" evidence="7">
    <location>
        <begin position="37"/>
        <end position="62"/>
    </location>
</feature>
<dbReference type="InterPro" id="IPR020846">
    <property type="entry name" value="MFS_dom"/>
</dbReference>
<accession>A0ABW0FHI3</accession>
<comment type="caution">
    <text evidence="9">The sequence shown here is derived from an EMBL/GenBank/DDBJ whole genome shotgun (WGS) entry which is preliminary data.</text>
</comment>
<dbReference type="CDD" id="cd17316">
    <property type="entry name" value="MFS_SV2_like"/>
    <property type="match status" value="1"/>
</dbReference>
<comment type="subcellular location">
    <subcellularLocation>
        <location evidence="1">Cell membrane</location>
        <topology evidence="1">Multi-pass membrane protein</topology>
    </subcellularLocation>
</comment>
<feature type="transmembrane region" description="Helical" evidence="7">
    <location>
        <begin position="378"/>
        <end position="397"/>
    </location>
</feature>
<dbReference type="Pfam" id="PF00083">
    <property type="entry name" value="Sugar_tr"/>
    <property type="match status" value="2"/>
</dbReference>
<feature type="transmembrane region" description="Helical" evidence="7">
    <location>
        <begin position="437"/>
        <end position="460"/>
    </location>
</feature>
<keyword evidence="2" id="KW-0813">Transport</keyword>
<evidence type="ECO:0000256" key="2">
    <source>
        <dbReference type="ARBA" id="ARBA00022448"/>
    </source>
</evidence>
<dbReference type="InterPro" id="IPR005829">
    <property type="entry name" value="Sugar_transporter_CS"/>
</dbReference>
<feature type="transmembrane region" description="Helical" evidence="7">
    <location>
        <begin position="466"/>
        <end position="486"/>
    </location>
</feature>